<evidence type="ECO:0000256" key="1">
    <source>
        <dbReference type="SAM" id="Phobius"/>
    </source>
</evidence>
<organism evidence="2">
    <name type="scientific">Micromonospora sp. CCTCC AA 2012012</name>
    <dbReference type="NCBI Taxonomy" id="3111921"/>
    <lineage>
        <taxon>Bacteria</taxon>
        <taxon>Bacillati</taxon>
        <taxon>Actinomycetota</taxon>
        <taxon>Actinomycetes</taxon>
        <taxon>Micromonosporales</taxon>
        <taxon>Micromonosporaceae</taxon>
        <taxon>Micromonospora</taxon>
    </lineage>
</organism>
<evidence type="ECO:0000313" key="2">
    <source>
        <dbReference type="EMBL" id="XBP92366.1"/>
    </source>
</evidence>
<dbReference type="EMBL" id="CP159342">
    <property type="protein sequence ID" value="XCH73063.1"/>
    <property type="molecule type" value="Genomic_DNA"/>
</dbReference>
<feature type="transmembrane region" description="Helical" evidence="1">
    <location>
        <begin position="207"/>
        <end position="230"/>
    </location>
</feature>
<gene>
    <name evidence="3" type="ORF">ABUL08_22495</name>
    <name evidence="2" type="ORF">VK199_22420</name>
</gene>
<dbReference type="RefSeq" id="WP_350931949.1">
    <property type="nucleotide sequence ID" value="NZ_CP157762.1"/>
</dbReference>
<feature type="transmembrane region" description="Helical" evidence="1">
    <location>
        <begin position="92"/>
        <end position="113"/>
    </location>
</feature>
<accession>A0AAU7M4N8</accession>
<feature type="transmembrane region" description="Helical" evidence="1">
    <location>
        <begin position="125"/>
        <end position="149"/>
    </location>
</feature>
<keyword evidence="1" id="KW-0472">Membrane</keyword>
<reference evidence="3" key="2">
    <citation type="submission" date="2024-06" db="EMBL/GenBank/DDBJ databases">
        <title>Micromonospora mangrovi CCTCC AA 2012012 genome sequences.</title>
        <authorList>
            <person name="Gao J."/>
        </authorList>
    </citation>
    <scope>NUCLEOTIDE SEQUENCE</scope>
    <source>
        <strain evidence="3">CCTCC AA 2012012</strain>
    </source>
</reference>
<keyword evidence="1" id="KW-1133">Transmembrane helix</keyword>
<evidence type="ECO:0000313" key="3">
    <source>
        <dbReference type="EMBL" id="XCH73063.1"/>
    </source>
</evidence>
<sequence>MNMPAVASRSTGVSDRALTALAVLAAVLIGAFVVAPPSLAADGTSADLADKRRLTAALRESFVEYWRSGDRKLTPGLDRVVDYWFRYHVTKAAIAAVLLIVLVTLGVQLWTAFVRAGGAGAGRRVGLAAAGALVAMLAPVSLAMVMANIQGAAAPWASLLPMLADGATEGPTVAALTQARQRLADSQQRGGGTTPAVEAMINDFARYHAAMAVIAAVVAVALIILSGVLWRRAARTGTSDRRARRVLRSFAVLSALSSLPVIVVLVANTLTAADPAPALLAFFDGGW</sequence>
<proteinExistence type="predicted"/>
<evidence type="ECO:0008006" key="4">
    <source>
        <dbReference type="Google" id="ProtNLM"/>
    </source>
</evidence>
<keyword evidence="1" id="KW-0812">Transmembrane</keyword>
<protein>
    <recommendedName>
        <fullName evidence="4">Tat (Twin-arginine translocation) pathway signal sequence</fullName>
    </recommendedName>
</protein>
<reference evidence="2" key="1">
    <citation type="submission" date="2024-01" db="EMBL/GenBank/DDBJ databases">
        <title>The genome sequence of Micromonospora mangrovi CCTCC AA 2012012.</title>
        <authorList>
            <person name="Gao J."/>
        </authorList>
    </citation>
    <scope>NUCLEOTIDE SEQUENCE</scope>
    <source>
        <strain evidence="2">CCTCC AA 2012012</strain>
    </source>
</reference>
<name>A0AAU7M4N8_9ACTN</name>
<dbReference type="AlphaFoldDB" id="A0AAU7M4N8"/>
<dbReference type="EMBL" id="CP157762">
    <property type="protein sequence ID" value="XBP92366.1"/>
    <property type="molecule type" value="Genomic_DNA"/>
</dbReference>
<feature type="transmembrane region" description="Helical" evidence="1">
    <location>
        <begin position="250"/>
        <end position="270"/>
    </location>
</feature>